<accession>A0A067T7V0</accession>
<organism evidence="1 2">
    <name type="scientific">Galerina marginata (strain CBS 339.88)</name>
    <dbReference type="NCBI Taxonomy" id="685588"/>
    <lineage>
        <taxon>Eukaryota</taxon>
        <taxon>Fungi</taxon>
        <taxon>Dikarya</taxon>
        <taxon>Basidiomycota</taxon>
        <taxon>Agaricomycotina</taxon>
        <taxon>Agaricomycetes</taxon>
        <taxon>Agaricomycetidae</taxon>
        <taxon>Agaricales</taxon>
        <taxon>Agaricineae</taxon>
        <taxon>Strophariaceae</taxon>
        <taxon>Galerina</taxon>
    </lineage>
</organism>
<proteinExistence type="predicted"/>
<sequence>MIFFVNFSGGNDVYDQFYALTNLVIVKAHMLAIFLELFSQSISINHNPELAQISLRVRESCTRWSPAKNIVALESLRAFPTPMTLLPLCSLFFFLSAVNRWPMMVFAFRSGAAQISLRIVEFELLDGPPGGSGVGDAVTWLLLSFGIPAWSIPTI</sequence>
<evidence type="ECO:0000313" key="1">
    <source>
        <dbReference type="EMBL" id="KDR75068.1"/>
    </source>
</evidence>
<name>A0A067T7V0_GALM3</name>
<protein>
    <submittedName>
        <fullName evidence="1">Uncharacterized protein</fullName>
    </submittedName>
</protein>
<gene>
    <name evidence="1" type="ORF">GALMADRAFT_248943</name>
</gene>
<dbReference type="EMBL" id="KL142381">
    <property type="protein sequence ID" value="KDR75068.1"/>
    <property type="molecule type" value="Genomic_DNA"/>
</dbReference>
<dbReference type="HOGENOM" id="CLU_1695585_0_0_1"/>
<reference evidence="2" key="1">
    <citation type="journal article" date="2014" name="Proc. Natl. Acad. Sci. U.S.A.">
        <title>Extensive sampling of basidiomycete genomes demonstrates inadequacy of the white-rot/brown-rot paradigm for wood decay fungi.</title>
        <authorList>
            <person name="Riley R."/>
            <person name="Salamov A.A."/>
            <person name="Brown D.W."/>
            <person name="Nagy L.G."/>
            <person name="Floudas D."/>
            <person name="Held B.W."/>
            <person name="Levasseur A."/>
            <person name="Lombard V."/>
            <person name="Morin E."/>
            <person name="Otillar R."/>
            <person name="Lindquist E.A."/>
            <person name="Sun H."/>
            <person name="LaButti K.M."/>
            <person name="Schmutz J."/>
            <person name="Jabbour D."/>
            <person name="Luo H."/>
            <person name="Baker S.E."/>
            <person name="Pisabarro A.G."/>
            <person name="Walton J.D."/>
            <person name="Blanchette R.A."/>
            <person name="Henrissat B."/>
            <person name="Martin F."/>
            <person name="Cullen D."/>
            <person name="Hibbett D.S."/>
            <person name="Grigoriev I.V."/>
        </authorList>
    </citation>
    <scope>NUCLEOTIDE SEQUENCE [LARGE SCALE GENOMIC DNA]</scope>
    <source>
        <strain evidence="2">CBS 339.88</strain>
    </source>
</reference>
<keyword evidence="2" id="KW-1185">Reference proteome</keyword>
<dbReference type="AlphaFoldDB" id="A0A067T7V0"/>
<evidence type="ECO:0000313" key="2">
    <source>
        <dbReference type="Proteomes" id="UP000027222"/>
    </source>
</evidence>
<dbReference type="Proteomes" id="UP000027222">
    <property type="component" value="Unassembled WGS sequence"/>
</dbReference>